<dbReference type="SMR" id="A0A6J1GZG8"/>
<feature type="compositionally biased region" description="Basic and acidic residues" evidence="9">
    <location>
        <begin position="1"/>
        <end position="11"/>
    </location>
</feature>
<keyword evidence="4 10" id="KW-0812">Transmembrane</keyword>
<dbReference type="FunFam" id="3.40.50.300:FF:000337">
    <property type="entry name" value="ABC transporter G family member 22"/>
    <property type="match status" value="1"/>
</dbReference>
<evidence type="ECO:0000256" key="6">
    <source>
        <dbReference type="ARBA" id="ARBA00022840"/>
    </source>
</evidence>
<dbReference type="GO" id="GO:0005524">
    <property type="term" value="F:ATP binding"/>
    <property type="evidence" value="ECO:0007669"/>
    <property type="project" value="UniProtKB-KW"/>
</dbReference>
<dbReference type="Proteomes" id="UP000504609">
    <property type="component" value="Unplaced"/>
</dbReference>
<accession>A0A6J1GZG8</accession>
<feature type="compositionally biased region" description="Polar residues" evidence="9">
    <location>
        <begin position="12"/>
        <end position="22"/>
    </location>
</feature>
<dbReference type="InterPro" id="IPR050352">
    <property type="entry name" value="ABCG_transporters"/>
</dbReference>
<dbReference type="InterPro" id="IPR027417">
    <property type="entry name" value="P-loop_NTPase"/>
</dbReference>
<feature type="domain" description="ABC transporter" evidence="11">
    <location>
        <begin position="34"/>
        <end position="287"/>
    </location>
</feature>
<sequence>MSSSKHQEHNNGDSPSSSKPANPILQQLLQSITLKFEDVEYSVKLRSPKATCFGSNGAPITRTILNGATGMVRPGEVLAMLGPSGSGKTTLLTALAGRLSGNITGNITYNGNPFCGSIKRNIGFVPQDDLFYAHLTVVETLTYAAMLRLPRTLTKAEKLEQVEMVINEMGLSKCRNVWIGSPLLRGISGGERKRVSIGHEIIMNPSVVMLDEPTSGLDSTTAERIAGTLRRLARGGRTVVMTIHQPSARIYAMLDKVLVMSEGSSIYSGDAGRVVEYFESIGYGAHGGLNFVNPADFLLDLANGIAFASDTKEDDTQQGEFPEDRQTAIKQSLISIYRTNLYPSLKAEIQAEPQSESPPLFTSQQERWACSWWDQFVVLLSRGLKERKHESYSGSRIFHTMSISIIAGILWWRSSISNLQDQVGLLFIFAVNSSILAIYMAVFEFPKEQSILNKERASSMYRLSSYFMARTVIDLPMELLLPAMFVTVPYWMSGLKPSASKFILTLLVTLLNVLTAQGLGLALGAILMDAKQASTFASVITVGFLMLGGFYIGHLPGFIAWLKYLSYCHHAFKLLLGIQYTENETYGCGAGLQCRVMDFPSIKLVGVGGNWLSVAVLVLMAVGFRVVAYVALRVGQPLWPRFKLIFLKHLRS</sequence>
<evidence type="ECO:0000256" key="5">
    <source>
        <dbReference type="ARBA" id="ARBA00022741"/>
    </source>
</evidence>
<dbReference type="InterPro" id="IPR043926">
    <property type="entry name" value="ABCG_dom"/>
</dbReference>
<evidence type="ECO:0000256" key="1">
    <source>
        <dbReference type="ARBA" id="ARBA00004141"/>
    </source>
</evidence>
<comment type="subcellular location">
    <subcellularLocation>
        <location evidence="1">Membrane</location>
        <topology evidence="1">Multi-pass membrane protein</topology>
    </subcellularLocation>
</comment>
<reference evidence="13" key="1">
    <citation type="submission" date="2025-08" db="UniProtKB">
        <authorList>
            <consortium name="RefSeq"/>
        </authorList>
    </citation>
    <scope>IDENTIFICATION</scope>
    <source>
        <tissue evidence="13">Young leaves</tissue>
    </source>
</reference>
<evidence type="ECO:0000256" key="3">
    <source>
        <dbReference type="ARBA" id="ARBA00022448"/>
    </source>
</evidence>
<dbReference type="GO" id="GO:0016887">
    <property type="term" value="F:ATP hydrolysis activity"/>
    <property type="evidence" value="ECO:0007669"/>
    <property type="project" value="InterPro"/>
</dbReference>
<gene>
    <name evidence="13" type="primary">LOC111458647</name>
</gene>
<comment type="similarity">
    <text evidence="2">Belongs to the ABC transporter superfamily. ABCG family. Eye pigment precursor importer (TC 3.A.1.204) subfamily.</text>
</comment>
<evidence type="ECO:0000313" key="12">
    <source>
        <dbReference type="Proteomes" id="UP000504609"/>
    </source>
</evidence>
<dbReference type="GO" id="GO:0140359">
    <property type="term" value="F:ABC-type transporter activity"/>
    <property type="evidence" value="ECO:0007669"/>
    <property type="project" value="InterPro"/>
</dbReference>
<dbReference type="Pfam" id="PF00005">
    <property type="entry name" value="ABC_tran"/>
    <property type="match status" value="1"/>
</dbReference>
<proteinExistence type="inferred from homology"/>
<keyword evidence="6" id="KW-0067">ATP-binding</keyword>
<keyword evidence="3" id="KW-0813">Transport</keyword>
<feature type="transmembrane region" description="Helical" evidence="10">
    <location>
        <begin position="467"/>
        <end position="491"/>
    </location>
</feature>
<evidence type="ECO:0000259" key="11">
    <source>
        <dbReference type="PROSITE" id="PS50893"/>
    </source>
</evidence>
<dbReference type="Gene3D" id="3.40.50.300">
    <property type="entry name" value="P-loop containing nucleotide triphosphate hydrolases"/>
    <property type="match status" value="1"/>
</dbReference>
<dbReference type="InterPro" id="IPR003439">
    <property type="entry name" value="ABC_transporter-like_ATP-bd"/>
</dbReference>
<evidence type="ECO:0000256" key="2">
    <source>
        <dbReference type="ARBA" id="ARBA00005814"/>
    </source>
</evidence>
<name>A0A6J1GZG8_CUCMO</name>
<feature type="region of interest" description="Disordered" evidence="9">
    <location>
        <begin position="1"/>
        <end position="22"/>
    </location>
</feature>
<evidence type="ECO:0000313" key="13">
    <source>
        <dbReference type="RefSeq" id="XP_022957173.1"/>
    </source>
</evidence>
<dbReference type="InterPro" id="IPR003593">
    <property type="entry name" value="AAA+_ATPase"/>
</dbReference>
<keyword evidence="8 10" id="KW-0472">Membrane</keyword>
<dbReference type="PANTHER" id="PTHR48041">
    <property type="entry name" value="ABC TRANSPORTER G FAMILY MEMBER 28"/>
    <property type="match status" value="1"/>
</dbReference>
<dbReference type="KEGG" id="cmos:111458647"/>
<dbReference type="Pfam" id="PF19055">
    <property type="entry name" value="ABC2_membrane_7"/>
    <property type="match status" value="1"/>
</dbReference>
<evidence type="ECO:0000256" key="7">
    <source>
        <dbReference type="ARBA" id="ARBA00022989"/>
    </source>
</evidence>
<keyword evidence="7 10" id="KW-1133">Transmembrane helix</keyword>
<dbReference type="InterPro" id="IPR013525">
    <property type="entry name" value="ABC2_TM"/>
</dbReference>
<dbReference type="GeneID" id="111458647"/>
<protein>
    <submittedName>
        <fullName evidence="13">ABC transporter G family member 21-like</fullName>
    </submittedName>
</protein>
<keyword evidence="12" id="KW-1185">Reference proteome</keyword>
<dbReference type="PANTHER" id="PTHR48041:SF24">
    <property type="entry name" value="ABC TRANSPORTER G FAMILY MEMBER 21"/>
    <property type="match status" value="1"/>
</dbReference>
<dbReference type="RefSeq" id="XP_022957173.1">
    <property type="nucleotide sequence ID" value="XM_023101405.1"/>
</dbReference>
<feature type="transmembrane region" description="Helical" evidence="10">
    <location>
        <begin position="425"/>
        <end position="446"/>
    </location>
</feature>
<feature type="transmembrane region" description="Helical" evidence="10">
    <location>
        <begin position="503"/>
        <end position="527"/>
    </location>
</feature>
<dbReference type="AlphaFoldDB" id="A0A6J1GZG8"/>
<evidence type="ECO:0000256" key="10">
    <source>
        <dbReference type="SAM" id="Phobius"/>
    </source>
</evidence>
<dbReference type="PROSITE" id="PS50893">
    <property type="entry name" value="ABC_TRANSPORTER_2"/>
    <property type="match status" value="1"/>
</dbReference>
<evidence type="ECO:0000256" key="4">
    <source>
        <dbReference type="ARBA" id="ARBA00022692"/>
    </source>
</evidence>
<feature type="transmembrane region" description="Helical" evidence="10">
    <location>
        <begin position="611"/>
        <end position="632"/>
    </location>
</feature>
<dbReference type="SUPFAM" id="SSF52540">
    <property type="entry name" value="P-loop containing nucleoside triphosphate hydrolases"/>
    <property type="match status" value="1"/>
</dbReference>
<feature type="transmembrane region" description="Helical" evidence="10">
    <location>
        <begin position="539"/>
        <end position="562"/>
    </location>
</feature>
<dbReference type="Pfam" id="PF01061">
    <property type="entry name" value="ABC2_membrane"/>
    <property type="match status" value="1"/>
</dbReference>
<evidence type="ECO:0000256" key="8">
    <source>
        <dbReference type="ARBA" id="ARBA00023136"/>
    </source>
</evidence>
<keyword evidence="5" id="KW-0547">Nucleotide-binding</keyword>
<evidence type="ECO:0000256" key="9">
    <source>
        <dbReference type="SAM" id="MobiDB-lite"/>
    </source>
</evidence>
<dbReference type="SMART" id="SM00382">
    <property type="entry name" value="AAA"/>
    <property type="match status" value="1"/>
</dbReference>
<dbReference type="GO" id="GO:0005886">
    <property type="term" value="C:plasma membrane"/>
    <property type="evidence" value="ECO:0007669"/>
    <property type="project" value="TreeGrafter"/>
</dbReference>
<organism evidence="12 13">
    <name type="scientific">Cucurbita moschata</name>
    <name type="common">Winter crookneck squash</name>
    <name type="synonym">Cucurbita pepo var. moschata</name>
    <dbReference type="NCBI Taxonomy" id="3662"/>
    <lineage>
        <taxon>Eukaryota</taxon>
        <taxon>Viridiplantae</taxon>
        <taxon>Streptophyta</taxon>
        <taxon>Embryophyta</taxon>
        <taxon>Tracheophyta</taxon>
        <taxon>Spermatophyta</taxon>
        <taxon>Magnoliopsida</taxon>
        <taxon>eudicotyledons</taxon>
        <taxon>Gunneridae</taxon>
        <taxon>Pentapetalae</taxon>
        <taxon>rosids</taxon>
        <taxon>fabids</taxon>
        <taxon>Cucurbitales</taxon>
        <taxon>Cucurbitaceae</taxon>
        <taxon>Cucurbiteae</taxon>
        <taxon>Cucurbita</taxon>
    </lineage>
</organism>